<evidence type="ECO:0000313" key="3">
    <source>
        <dbReference type="EMBL" id="PSR88453.1"/>
    </source>
</evidence>
<dbReference type="InterPro" id="IPR039316">
    <property type="entry name" value="CLE25/26"/>
</dbReference>
<dbReference type="EMBL" id="NKQK01000027">
    <property type="protein sequence ID" value="PSR88453.1"/>
    <property type="molecule type" value="Genomic_DNA"/>
</dbReference>
<accession>A0A2R6PBR2</accession>
<evidence type="ECO:0000256" key="1">
    <source>
        <dbReference type="SAM" id="MobiDB-lite"/>
    </source>
</evidence>
<keyword evidence="2" id="KW-1133">Transmembrane helix</keyword>
<gene>
    <name evidence="3" type="ORF">CEY00_Acc31520</name>
</gene>
<feature type="compositionally biased region" description="Polar residues" evidence="1">
    <location>
        <begin position="97"/>
        <end position="107"/>
    </location>
</feature>
<evidence type="ECO:0000313" key="4">
    <source>
        <dbReference type="Proteomes" id="UP000241394"/>
    </source>
</evidence>
<keyword evidence="2" id="KW-0812">Transmembrane</keyword>
<comment type="caution">
    <text evidence="3">The sequence shown here is derived from an EMBL/GenBank/DDBJ whole genome shotgun (WGS) entry which is preliminary data.</text>
</comment>
<dbReference type="AlphaFoldDB" id="A0A2R6PBR2"/>
<dbReference type="OrthoDB" id="1910203at2759"/>
<feature type="transmembrane region" description="Helical" evidence="2">
    <location>
        <begin position="21"/>
        <end position="38"/>
    </location>
</feature>
<keyword evidence="2" id="KW-0472">Membrane</keyword>
<proteinExistence type="predicted"/>
<dbReference type="FunCoup" id="A0A2R6PBR2">
    <property type="interactions" value="790"/>
</dbReference>
<keyword evidence="4" id="KW-1185">Reference proteome</keyword>
<protein>
    <submittedName>
        <fullName evidence="3">CLE25p like</fullName>
    </submittedName>
</protein>
<dbReference type="InParanoid" id="A0A2R6PBR2"/>
<dbReference type="Gramene" id="PSR88453">
    <property type="protein sequence ID" value="PSR88453"/>
    <property type="gene ID" value="CEY00_Acc31520"/>
</dbReference>
<dbReference type="PANTHER" id="PTHR34277">
    <property type="entry name" value="CLAVATA3/ESR (CLE)-RELATED PROTEIN 26"/>
    <property type="match status" value="1"/>
</dbReference>
<feature type="region of interest" description="Disordered" evidence="1">
    <location>
        <begin position="78"/>
        <end position="107"/>
    </location>
</feature>
<dbReference type="OMA" id="PHNSHIA"/>
<dbReference type="PANTHER" id="PTHR34277:SF2">
    <property type="entry name" value="CLAVATA3_ESR (CLE)-RELATED PROTEIN 26"/>
    <property type="match status" value="1"/>
</dbReference>
<organism evidence="3 4">
    <name type="scientific">Actinidia chinensis var. chinensis</name>
    <name type="common">Chinese soft-hair kiwi</name>
    <dbReference type="NCBI Taxonomy" id="1590841"/>
    <lineage>
        <taxon>Eukaryota</taxon>
        <taxon>Viridiplantae</taxon>
        <taxon>Streptophyta</taxon>
        <taxon>Embryophyta</taxon>
        <taxon>Tracheophyta</taxon>
        <taxon>Spermatophyta</taxon>
        <taxon>Magnoliopsida</taxon>
        <taxon>eudicotyledons</taxon>
        <taxon>Gunneridae</taxon>
        <taxon>Pentapetalae</taxon>
        <taxon>asterids</taxon>
        <taxon>Ericales</taxon>
        <taxon>Actinidiaceae</taxon>
        <taxon>Actinidia</taxon>
    </lineage>
</organism>
<sequence>MPHNSHIACVQFKNMGCSGKVLKAMFVGFIWLVLVGVLETGETKTTTTLNPRPSGGLKHAEMRGIEKLAVHLDQSDLNYMNKRRVPNGPDPIHNRRTGNSRNPPGQV</sequence>
<reference evidence="3 4" key="1">
    <citation type="submission" date="2017-07" db="EMBL/GenBank/DDBJ databases">
        <title>An improved, manually edited Actinidia chinensis var. chinensis (kiwifruit) genome highlights the challenges associated with draft genomes and gene prediction in plants.</title>
        <authorList>
            <person name="Pilkington S."/>
            <person name="Crowhurst R."/>
            <person name="Hilario E."/>
            <person name="Nardozza S."/>
            <person name="Fraser L."/>
            <person name="Peng Y."/>
            <person name="Gunaseelan K."/>
            <person name="Simpson R."/>
            <person name="Tahir J."/>
            <person name="Deroles S."/>
            <person name="Templeton K."/>
            <person name="Luo Z."/>
            <person name="Davy M."/>
            <person name="Cheng C."/>
            <person name="Mcneilage M."/>
            <person name="Scaglione D."/>
            <person name="Liu Y."/>
            <person name="Zhang Q."/>
            <person name="Datson P."/>
            <person name="De Silva N."/>
            <person name="Gardiner S."/>
            <person name="Bassett H."/>
            <person name="Chagne D."/>
            <person name="Mccallum J."/>
            <person name="Dzierzon H."/>
            <person name="Deng C."/>
            <person name="Wang Y.-Y."/>
            <person name="Barron N."/>
            <person name="Manako K."/>
            <person name="Bowen J."/>
            <person name="Foster T."/>
            <person name="Erridge Z."/>
            <person name="Tiffin H."/>
            <person name="Waite C."/>
            <person name="Davies K."/>
            <person name="Grierson E."/>
            <person name="Laing W."/>
            <person name="Kirk R."/>
            <person name="Chen X."/>
            <person name="Wood M."/>
            <person name="Montefiori M."/>
            <person name="Brummell D."/>
            <person name="Schwinn K."/>
            <person name="Catanach A."/>
            <person name="Fullerton C."/>
            <person name="Li D."/>
            <person name="Meiyalaghan S."/>
            <person name="Nieuwenhuizen N."/>
            <person name="Read N."/>
            <person name="Prakash R."/>
            <person name="Hunter D."/>
            <person name="Zhang H."/>
            <person name="Mckenzie M."/>
            <person name="Knabel M."/>
            <person name="Harris A."/>
            <person name="Allan A."/>
            <person name="Chen A."/>
            <person name="Janssen B."/>
            <person name="Plunkett B."/>
            <person name="Dwamena C."/>
            <person name="Voogd C."/>
            <person name="Leif D."/>
            <person name="Lafferty D."/>
            <person name="Souleyre E."/>
            <person name="Varkonyi-Gasic E."/>
            <person name="Gambi F."/>
            <person name="Hanley J."/>
            <person name="Yao J.-L."/>
            <person name="Cheung J."/>
            <person name="David K."/>
            <person name="Warren B."/>
            <person name="Marsh K."/>
            <person name="Snowden K."/>
            <person name="Lin-Wang K."/>
            <person name="Brian L."/>
            <person name="Martinez-Sanchez M."/>
            <person name="Wang M."/>
            <person name="Ileperuma N."/>
            <person name="Macnee N."/>
            <person name="Campin R."/>
            <person name="Mcatee P."/>
            <person name="Drummond R."/>
            <person name="Espley R."/>
            <person name="Ireland H."/>
            <person name="Wu R."/>
            <person name="Atkinson R."/>
            <person name="Karunairetnam S."/>
            <person name="Bulley S."/>
            <person name="Chunkath S."/>
            <person name="Hanley Z."/>
            <person name="Storey R."/>
            <person name="Thrimawithana A."/>
            <person name="Thomson S."/>
            <person name="David C."/>
            <person name="Testolin R."/>
        </authorList>
    </citation>
    <scope>NUCLEOTIDE SEQUENCE [LARGE SCALE GENOMIC DNA]</scope>
    <source>
        <strain evidence="4">cv. Red5</strain>
        <tissue evidence="3">Young leaf</tissue>
    </source>
</reference>
<reference evidence="4" key="2">
    <citation type="journal article" date="2018" name="BMC Genomics">
        <title>A manually annotated Actinidia chinensis var. chinensis (kiwifruit) genome highlights the challenges associated with draft genomes and gene prediction in plants.</title>
        <authorList>
            <person name="Pilkington S.M."/>
            <person name="Crowhurst R."/>
            <person name="Hilario E."/>
            <person name="Nardozza S."/>
            <person name="Fraser L."/>
            <person name="Peng Y."/>
            <person name="Gunaseelan K."/>
            <person name="Simpson R."/>
            <person name="Tahir J."/>
            <person name="Deroles S.C."/>
            <person name="Templeton K."/>
            <person name="Luo Z."/>
            <person name="Davy M."/>
            <person name="Cheng C."/>
            <person name="McNeilage M."/>
            <person name="Scaglione D."/>
            <person name="Liu Y."/>
            <person name="Zhang Q."/>
            <person name="Datson P."/>
            <person name="De Silva N."/>
            <person name="Gardiner S.E."/>
            <person name="Bassett H."/>
            <person name="Chagne D."/>
            <person name="McCallum J."/>
            <person name="Dzierzon H."/>
            <person name="Deng C."/>
            <person name="Wang Y.Y."/>
            <person name="Barron L."/>
            <person name="Manako K."/>
            <person name="Bowen J."/>
            <person name="Foster T.M."/>
            <person name="Erridge Z.A."/>
            <person name="Tiffin H."/>
            <person name="Waite C.N."/>
            <person name="Davies K.M."/>
            <person name="Grierson E.P."/>
            <person name="Laing W.A."/>
            <person name="Kirk R."/>
            <person name="Chen X."/>
            <person name="Wood M."/>
            <person name="Montefiori M."/>
            <person name="Brummell D.A."/>
            <person name="Schwinn K.E."/>
            <person name="Catanach A."/>
            <person name="Fullerton C."/>
            <person name="Li D."/>
            <person name="Meiyalaghan S."/>
            <person name="Nieuwenhuizen N."/>
            <person name="Read N."/>
            <person name="Prakash R."/>
            <person name="Hunter D."/>
            <person name="Zhang H."/>
            <person name="McKenzie M."/>
            <person name="Knabel M."/>
            <person name="Harris A."/>
            <person name="Allan A.C."/>
            <person name="Gleave A."/>
            <person name="Chen A."/>
            <person name="Janssen B.J."/>
            <person name="Plunkett B."/>
            <person name="Ampomah-Dwamena C."/>
            <person name="Voogd C."/>
            <person name="Leif D."/>
            <person name="Lafferty D."/>
            <person name="Souleyre E.J.F."/>
            <person name="Varkonyi-Gasic E."/>
            <person name="Gambi F."/>
            <person name="Hanley J."/>
            <person name="Yao J.L."/>
            <person name="Cheung J."/>
            <person name="David K.M."/>
            <person name="Warren B."/>
            <person name="Marsh K."/>
            <person name="Snowden K.C."/>
            <person name="Lin-Wang K."/>
            <person name="Brian L."/>
            <person name="Martinez-Sanchez M."/>
            <person name="Wang M."/>
            <person name="Ileperuma N."/>
            <person name="Macnee N."/>
            <person name="Campin R."/>
            <person name="McAtee P."/>
            <person name="Drummond R.S.M."/>
            <person name="Espley R.V."/>
            <person name="Ireland H.S."/>
            <person name="Wu R."/>
            <person name="Atkinson R.G."/>
            <person name="Karunairetnam S."/>
            <person name="Bulley S."/>
            <person name="Chunkath S."/>
            <person name="Hanley Z."/>
            <person name="Storey R."/>
            <person name="Thrimawithana A.H."/>
            <person name="Thomson S."/>
            <person name="David C."/>
            <person name="Testolin R."/>
            <person name="Huang H."/>
            <person name="Hellens R.P."/>
            <person name="Schaffer R.J."/>
        </authorList>
    </citation>
    <scope>NUCLEOTIDE SEQUENCE [LARGE SCALE GENOMIC DNA]</scope>
    <source>
        <strain evidence="4">cv. Red5</strain>
    </source>
</reference>
<name>A0A2R6PBR2_ACTCC</name>
<evidence type="ECO:0000256" key="2">
    <source>
        <dbReference type="SAM" id="Phobius"/>
    </source>
</evidence>
<dbReference type="Proteomes" id="UP000241394">
    <property type="component" value="Chromosome LG27"/>
</dbReference>